<keyword evidence="3" id="KW-0479">Metal-binding</keyword>
<keyword evidence="2 3" id="KW-0501">Molybdenum cofactor biosynthesis</keyword>
<comment type="catalytic activity">
    <reaction evidence="3">
        <text>Mo-molybdopterin + GTP + H(+) = Mo-molybdopterin guanine dinucleotide + diphosphate</text>
        <dbReference type="Rhea" id="RHEA:34243"/>
        <dbReference type="ChEBI" id="CHEBI:15378"/>
        <dbReference type="ChEBI" id="CHEBI:33019"/>
        <dbReference type="ChEBI" id="CHEBI:37565"/>
        <dbReference type="ChEBI" id="CHEBI:71302"/>
        <dbReference type="ChEBI" id="CHEBI:71310"/>
        <dbReference type="EC" id="2.7.7.77"/>
    </reaction>
</comment>
<organism evidence="6 7">
    <name type="scientific">Candidatus Fervidibacter sacchari</name>
    <dbReference type="NCBI Taxonomy" id="1448929"/>
    <lineage>
        <taxon>Bacteria</taxon>
        <taxon>Candidatus Fervidibacterota</taxon>
        <taxon>Candidatus Fervidibacter</taxon>
    </lineage>
</organism>
<reference evidence="6 7" key="1">
    <citation type="submission" date="2022-08" db="EMBL/GenBank/DDBJ databases">
        <title>Bacterial and archaeal communities from various locations to study Microbial Dark Matter (Phase II).</title>
        <authorList>
            <person name="Stepanauskas R."/>
        </authorList>
    </citation>
    <scope>NUCLEOTIDE SEQUENCE [LARGE SCALE GENOMIC DNA]</scope>
    <source>
        <strain evidence="6 7">PD1</strain>
    </source>
</reference>
<dbReference type="Pfam" id="PF12804">
    <property type="entry name" value="NTP_transf_3"/>
    <property type="match status" value="1"/>
</dbReference>
<proteinExistence type="inferred from homology"/>
<feature type="binding site" evidence="3">
    <location>
        <position position="114"/>
    </location>
    <ligand>
        <name>GTP</name>
        <dbReference type="ChEBI" id="CHEBI:37565"/>
    </ligand>
</feature>
<dbReference type="Proteomes" id="UP001204798">
    <property type="component" value="Unassembled WGS sequence"/>
</dbReference>
<comment type="domain">
    <text evidence="3">The N-terminal domain determines nucleotide recognition and specific binding, while the C-terminal domain determines the specific binding to the target protein.</text>
</comment>
<evidence type="ECO:0000313" key="7">
    <source>
        <dbReference type="Proteomes" id="UP001204798"/>
    </source>
</evidence>
<keyword evidence="7" id="KW-1185">Reference proteome</keyword>
<dbReference type="InterPro" id="IPR004435">
    <property type="entry name" value="MobB_dom"/>
</dbReference>
<feature type="binding site" evidence="3">
    <location>
        <position position="72"/>
    </location>
    <ligand>
        <name>GTP</name>
        <dbReference type="ChEBI" id="CHEBI:37565"/>
    </ligand>
</feature>
<dbReference type="SUPFAM" id="SSF52540">
    <property type="entry name" value="P-loop containing nucleoside triphosphate hydrolases"/>
    <property type="match status" value="1"/>
</dbReference>
<accession>A0ABT2EJJ0</accession>
<dbReference type="EC" id="2.7.7.77" evidence="3"/>
<evidence type="ECO:0000256" key="3">
    <source>
        <dbReference type="HAMAP-Rule" id="MF_00316"/>
    </source>
</evidence>
<dbReference type="NCBIfam" id="TIGR00176">
    <property type="entry name" value="mobB"/>
    <property type="match status" value="1"/>
</dbReference>
<comment type="caution">
    <text evidence="3">Lacks conserved residue(s) required for the propagation of feature annotation.</text>
</comment>
<feature type="domain" description="MobA-like NTP transferase" evidence="5">
    <location>
        <begin position="9"/>
        <end position="177"/>
    </location>
</feature>
<dbReference type="RefSeq" id="WP_259091872.1">
    <property type="nucleotide sequence ID" value="NZ_CP130454.1"/>
</dbReference>
<keyword evidence="3" id="KW-0808">Transferase</keyword>
<comment type="subcellular location">
    <subcellularLocation>
        <location evidence="3">Cytoplasm</location>
    </subcellularLocation>
</comment>
<evidence type="ECO:0000256" key="1">
    <source>
        <dbReference type="ARBA" id="ARBA00023134"/>
    </source>
</evidence>
<comment type="cofactor">
    <cofactor evidence="3">
        <name>Mg(2+)</name>
        <dbReference type="ChEBI" id="CHEBI:18420"/>
    </cofactor>
</comment>
<protein>
    <recommendedName>
        <fullName evidence="3">Probable molybdenum cofactor guanylyltransferase</fullName>
        <shortName evidence="3">MoCo guanylyltransferase</shortName>
        <ecNumber evidence="3">2.7.7.77</ecNumber>
    </recommendedName>
    <alternativeName>
        <fullName evidence="3">GTP:molybdopterin guanylyltransferase</fullName>
    </alternativeName>
    <alternativeName>
        <fullName evidence="3">Mo-MPT guanylyltransferase</fullName>
    </alternativeName>
    <alternativeName>
        <fullName evidence="3">Molybdopterin guanylyltransferase</fullName>
    </alternativeName>
    <alternativeName>
        <fullName evidence="3">Molybdopterin-guanine dinucleotide synthase</fullName>
        <shortName evidence="3">MGD synthase</shortName>
    </alternativeName>
</protein>
<dbReference type="InterPro" id="IPR052539">
    <property type="entry name" value="MGD_biosynthesis_adapter"/>
</dbReference>
<dbReference type="InterPro" id="IPR025877">
    <property type="entry name" value="MobA-like_NTP_Trfase"/>
</dbReference>
<keyword evidence="3" id="KW-0547">Nucleotide-binding</keyword>
<keyword evidence="1 3" id="KW-0342">GTP-binding</keyword>
<dbReference type="Pfam" id="PF03205">
    <property type="entry name" value="MobB"/>
    <property type="match status" value="1"/>
</dbReference>
<evidence type="ECO:0000256" key="2">
    <source>
        <dbReference type="ARBA" id="ARBA00023150"/>
    </source>
</evidence>
<dbReference type="HAMAP" id="MF_00316">
    <property type="entry name" value="MobA"/>
    <property type="match status" value="1"/>
</dbReference>
<gene>
    <name evidence="3" type="primary">mobA</name>
    <name evidence="6" type="ORF">M2350_000033</name>
</gene>
<dbReference type="SUPFAM" id="SSF53448">
    <property type="entry name" value="Nucleotide-diphospho-sugar transferases"/>
    <property type="match status" value="1"/>
</dbReference>
<sequence>MGHETKMKVVILAGGKSKRLGTDKALLEWQGKPLLLQLVERFKRAGFSVIVAGGPSEWAQRLQGMPAPIVADLPAHEGFGPLAGIEAGFLSIKTQSPIPRPASLVPFIGVVACDLPLADPNLLYWLAEKIGDADAVVPIVDGEPQPLHAVYARSCLPHLVAQLESQDKSVKSFLKRLKVVWVSEEEWRKVADPICLKVHLNEPEDLERWQISSGGLFATRHSPLGVVPTLSFVGFSGSGKTSLIEQLVQRLTAKGYKVGVIKHHHGRIDVEGKDSWRYRQSGSAVTALVASDGMMLFLPEENLTAEQSVERLVRQFPVDLVLVEGFKQSLLPKFIVLPPEMTSESARQMLSQLLSQIGDTKTIVGLIGQPVPNFDLPCFAHNEIERLCEFVEQWSSKRF</sequence>
<dbReference type="CDD" id="cd03116">
    <property type="entry name" value="MobB"/>
    <property type="match status" value="1"/>
</dbReference>
<feature type="binding site" evidence="3">
    <location>
        <position position="24"/>
    </location>
    <ligand>
        <name>GTP</name>
        <dbReference type="ChEBI" id="CHEBI:37565"/>
    </ligand>
</feature>
<dbReference type="InterPro" id="IPR029044">
    <property type="entry name" value="Nucleotide-diphossugar_trans"/>
</dbReference>
<dbReference type="PANTHER" id="PTHR40072:SF1">
    <property type="entry name" value="MOLYBDOPTERIN-GUANINE DINUCLEOTIDE BIOSYNTHESIS ADAPTER PROTEIN"/>
    <property type="match status" value="1"/>
</dbReference>
<feature type="domain" description="Molybdopterin-guanine dinucleotide biosynthesis protein B (MobB)" evidence="4">
    <location>
        <begin position="230"/>
        <end position="346"/>
    </location>
</feature>
<name>A0ABT2EJJ0_9BACT</name>
<dbReference type="EMBL" id="JANUCP010000001">
    <property type="protein sequence ID" value="MCS3917636.1"/>
    <property type="molecule type" value="Genomic_DNA"/>
</dbReference>
<dbReference type="PANTHER" id="PTHR40072">
    <property type="entry name" value="MOLYBDOPTERIN-GUANINE DINUCLEOTIDE BIOSYNTHESIS ADAPTER PROTEIN-RELATED"/>
    <property type="match status" value="1"/>
</dbReference>
<feature type="binding site" evidence="3">
    <location>
        <begin position="12"/>
        <end position="14"/>
    </location>
    <ligand>
        <name>GTP</name>
        <dbReference type="ChEBI" id="CHEBI:37565"/>
    </ligand>
</feature>
<evidence type="ECO:0000313" key="6">
    <source>
        <dbReference type="EMBL" id="MCS3917636.1"/>
    </source>
</evidence>
<dbReference type="CDD" id="cd02503">
    <property type="entry name" value="MobA"/>
    <property type="match status" value="1"/>
</dbReference>
<evidence type="ECO:0000259" key="5">
    <source>
        <dbReference type="Pfam" id="PF12804"/>
    </source>
</evidence>
<comment type="similarity">
    <text evidence="3">Belongs to the MobA family.</text>
</comment>
<dbReference type="InterPro" id="IPR027417">
    <property type="entry name" value="P-loop_NTPase"/>
</dbReference>
<dbReference type="InterPro" id="IPR013482">
    <property type="entry name" value="Molybde_CF_guanTrfase"/>
</dbReference>
<comment type="function">
    <text evidence="3">Transfers a GMP moiety from GTP to Mo-molybdopterin (Mo-MPT) cofactor (Moco or molybdenum cofactor) to form Mo-molybdopterin guanine dinucleotide (Mo-MGD) cofactor.</text>
</comment>
<evidence type="ECO:0000259" key="4">
    <source>
        <dbReference type="Pfam" id="PF03205"/>
    </source>
</evidence>
<keyword evidence="3" id="KW-0460">Magnesium</keyword>
<feature type="binding site" evidence="3">
    <location>
        <position position="114"/>
    </location>
    <ligand>
        <name>Mg(2+)</name>
        <dbReference type="ChEBI" id="CHEBI:18420"/>
    </ligand>
</feature>
<dbReference type="Gene3D" id="3.40.50.300">
    <property type="entry name" value="P-loop containing nucleotide triphosphate hydrolases"/>
    <property type="match status" value="1"/>
</dbReference>
<comment type="caution">
    <text evidence="6">The sequence shown here is derived from an EMBL/GenBank/DDBJ whole genome shotgun (WGS) entry which is preliminary data.</text>
</comment>
<dbReference type="Gene3D" id="3.90.550.10">
    <property type="entry name" value="Spore Coat Polysaccharide Biosynthesis Protein SpsA, Chain A"/>
    <property type="match status" value="1"/>
</dbReference>
<keyword evidence="3" id="KW-0963">Cytoplasm</keyword>